<gene>
    <name evidence="3" type="ORF">N798_05245</name>
</gene>
<dbReference type="InterPro" id="IPR013216">
    <property type="entry name" value="Methyltransf_11"/>
</dbReference>
<feature type="compositionally biased region" description="Basic and acidic residues" evidence="1">
    <location>
        <begin position="30"/>
        <end position="39"/>
    </location>
</feature>
<evidence type="ECO:0000259" key="2">
    <source>
        <dbReference type="Pfam" id="PF08241"/>
    </source>
</evidence>
<protein>
    <recommendedName>
        <fullName evidence="2">Methyltransferase type 11 domain-containing protein</fullName>
    </recommendedName>
</protein>
<reference evidence="3 4" key="1">
    <citation type="submission" date="2013-08" db="EMBL/GenBank/DDBJ databases">
        <title>The genome sequence of Knoellia flava.</title>
        <authorList>
            <person name="Zhu W."/>
            <person name="Wang G."/>
        </authorList>
    </citation>
    <scope>NUCLEOTIDE SEQUENCE [LARGE SCALE GENOMIC DNA]</scope>
    <source>
        <strain evidence="3 4">TL1</strain>
    </source>
</reference>
<dbReference type="CDD" id="cd02440">
    <property type="entry name" value="AdoMet_MTases"/>
    <property type="match status" value="1"/>
</dbReference>
<name>A0ABR4XFV1_9MICO</name>
<proteinExistence type="predicted"/>
<dbReference type="Proteomes" id="UP000029990">
    <property type="component" value="Unassembled WGS sequence"/>
</dbReference>
<keyword evidence="4" id="KW-1185">Reference proteome</keyword>
<evidence type="ECO:0000313" key="4">
    <source>
        <dbReference type="Proteomes" id="UP000029990"/>
    </source>
</evidence>
<dbReference type="EMBL" id="AVPI01000011">
    <property type="protein sequence ID" value="KGN34050.1"/>
    <property type="molecule type" value="Genomic_DNA"/>
</dbReference>
<dbReference type="PANTHER" id="PTHR43591">
    <property type="entry name" value="METHYLTRANSFERASE"/>
    <property type="match status" value="1"/>
</dbReference>
<feature type="domain" description="Methyltransferase type 11" evidence="2">
    <location>
        <begin position="101"/>
        <end position="194"/>
    </location>
</feature>
<comment type="caution">
    <text evidence="3">The sequence shown here is derived from an EMBL/GenBank/DDBJ whole genome shotgun (WGS) entry which is preliminary data.</text>
</comment>
<accession>A0ABR4XFV1</accession>
<dbReference type="SUPFAM" id="SSF53335">
    <property type="entry name" value="S-adenosyl-L-methionine-dependent methyltransferases"/>
    <property type="match status" value="1"/>
</dbReference>
<dbReference type="InterPro" id="IPR029063">
    <property type="entry name" value="SAM-dependent_MTases_sf"/>
</dbReference>
<sequence length="323" mass="34838">MPSRHLRTRAHLCVHAPMRTTSPRSYVGEHPNDTDEERTMSTTTDQTQPPPTAPDDAALKARHRAMWALGDYAAVAREVIAPLGPIVVEAAGIGPGQRVHDVAAGSGNVALPAARTGAEVVATDLTSELLERGREAAEAEALTITWVAADAEHLPCDDGEFDTVVSCVGVMFAPHHEAVADQLVRVVRRGGTIALLSWTPEGFIGQMFAAMKPYAPPLPTGAQPPPLWGHVDHVRDLFGDRVRIESAVQQDLVVDLFATPQHFVDFFKANYGPTIAVYRHIADDPGRVAALDADLLALAERFDRGSGATVLDWEYLLLTATRT</sequence>
<evidence type="ECO:0000313" key="3">
    <source>
        <dbReference type="EMBL" id="KGN34050.1"/>
    </source>
</evidence>
<dbReference type="Pfam" id="PF08241">
    <property type="entry name" value="Methyltransf_11"/>
    <property type="match status" value="1"/>
</dbReference>
<organism evidence="3 4">
    <name type="scientific">Knoellia flava TL1</name>
    <dbReference type="NCBI Taxonomy" id="1385518"/>
    <lineage>
        <taxon>Bacteria</taxon>
        <taxon>Bacillati</taxon>
        <taxon>Actinomycetota</taxon>
        <taxon>Actinomycetes</taxon>
        <taxon>Micrococcales</taxon>
        <taxon>Intrasporangiaceae</taxon>
        <taxon>Knoellia</taxon>
    </lineage>
</organism>
<dbReference type="PANTHER" id="PTHR43591:SF24">
    <property type="entry name" value="2-METHOXY-6-POLYPRENYL-1,4-BENZOQUINOL METHYLASE, MITOCHONDRIAL"/>
    <property type="match status" value="1"/>
</dbReference>
<evidence type="ECO:0000256" key="1">
    <source>
        <dbReference type="SAM" id="MobiDB-lite"/>
    </source>
</evidence>
<dbReference type="Gene3D" id="3.40.50.150">
    <property type="entry name" value="Vaccinia Virus protein VP39"/>
    <property type="match status" value="1"/>
</dbReference>
<feature type="region of interest" description="Disordered" evidence="1">
    <location>
        <begin position="15"/>
        <end position="53"/>
    </location>
</feature>